<organism evidence="1 2">
    <name type="scientific">Leishmania panamensis</name>
    <dbReference type="NCBI Taxonomy" id="5679"/>
    <lineage>
        <taxon>Eukaryota</taxon>
        <taxon>Discoba</taxon>
        <taxon>Euglenozoa</taxon>
        <taxon>Kinetoplastea</taxon>
        <taxon>Metakinetoplastina</taxon>
        <taxon>Trypanosomatida</taxon>
        <taxon>Trypanosomatidae</taxon>
        <taxon>Leishmaniinae</taxon>
        <taxon>Leishmania</taxon>
        <taxon>Leishmania guyanensis species complex</taxon>
    </lineage>
</organism>
<reference evidence="1 2" key="1">
    <citation type="journal article" date="2015" name="Sci. Rep.">
        <title>The genome of Leishmania panamensis: insights into genomics of the L. (Viannia) subgenus.</title>
        <authorList>
            <person name="Llanes A."/>
            <person name="Restrepo C.M."/>
            <person name="Vecchio G.D."/>
            <person name="Anguizola F.J."/>
            <person name="Lleonart R."/>
        </authorList>
    </citation>
    <scope>NUCLEOTIDE SEQUENCE [LARGE SCALE GENOMIC DNA]</scope>
    <source>
        <strain evidence="1 2">MHOM/PA/94/PSC-1</strain>
    </source>
</reference>
<evidence type="ECO:0000313" key="2">
    <source>
        <dbReference type="Proteomes" id="UP000063063"/>
    </source>
</evidence>
<keyword evidence="2" id="KW-1185">Reference proteome</keyword>
<dbReference type="GeneID" id="22574985"/>
<dbReference type="OrthoDB" id="271469at2759"/>
<dbReference type="VEuPathDB" id="TriTrypDB:LPMP_211630"/>
<name>A0A088S9D7_LEIPA</name>
<dbReference type="RefSeq" id="XP_010698948.1">
    <property type="nucleotide sequence ID" value="XM_010700646.1"/>
</dbReference>
<dbReference type="EMBL" id="CP009390">
    <property type="protein sequence ID" value="AIN98241.1"/>
    <property type="molecule type" value="Genomic_DNA"/>
</dbReference>
<accession>A0A088S9D7</accession>
<dbReference type="Proteomes" id="UP000063063">
    <property type="component" value="Chromosome 21"/>
</dbReference>
<dbReference type="KEGG" id="lpan:LPMP_211630"/>
<evidence type="ECO:0000313" key="1">
    <source>
        <dbReference type="EMBL" id="AIN98241.1"/>
    </source>
</evidence>
<dbReference type="VEuPathDB" id="TriTrypDB:LPAL13_000006500"/>
<dbReference type="AlphaFoldDB" id="A0A088S9D7"/>
<sequence length="271" mass="30380">MIRFRGNHYKQLLTQLPRNLLVFDGHCLLCQARVRYVLERNFSFFSLLSYVMCRVEDDLAEGLDRHQIYFASLDSKEGANVRRLFFQRTPSSSAACASSSTAPPQPVLPVPEDLVLVFIEKVPSQTAKFLACVRPGGVAADDRTLFQNTTTAATYGRGVAASASTTSSSSTASARLVDAAETDLFVSTNYTAMCRVGMHLDRFLIRLLFRFLYCAVPTSMGDCWFERYVCCRRKNIWGTSEQDAVKVSGIIEGMVARRWVWRGVSSNPPRR</sequence>
<dbReference type="eggNOG" id="ENOG502S278">
    <property type="taxonomic scope" value="Eukaryota"/>
</dbReference>
<gene>
    <name evidence="1" type="ORF">LPMP_211630</name>
</gene>
<proteinExistence type="predicted"/>
<protein>
    <submittedName>
        <fullName evidence="1">Uncharacterized protein</fullName>
    </submittedName>
</protein>